<dbReference type="AlphaFoldDB" id="A0AA39ZAS7"/>
<gene>
    <name evidence="1" type="ORF">QBC41DRAFT_304322</name>
</gene>
<dbReference type="Proteomes" id="UP001174997">
    <property type="component" value="Unassembled WGS sequence"/>
</dbReference>
<organism evidence="1 2">
    <name type="scientific">Cercophora samala</name>
    <dbReference type="NCBI Taxonomy" id="330535"/>
    <lineage>
        <taxon>Eukaryota</taxon>
        <taxon>Fungi</taxon>
        <taxon>Dikarya</taxon>
        <taxon>Ascomycota</taxon>
        <taxon>Pezizomycotina</taxon>
        <taxon>Sordariomycetes</taxon>
        <taxon>Sordariomycetidae</taxon>
        <taxon>Sordariales</taxon>
        <taxon>Lasiosphaeriaceae</taxon>
        <taxon>Cercophora</taxon>
    </lineage>
</organism>
<reference evidence="1" key="1">
    <citation type="submission" date="2023-06" db="EMBL/GenBank/DDBJ databases">
        <title>Genome-scale phylogeny and comparative genomics of the fungal order Sordariales.</title>
        <authorList>
            <consortium name="Lawrence Berkeley National Laboratory"/>
            <person name="Hensen N."/>
            <person name="Bonometti L."/>
            <person name="Westerberg I."/>
            <person name="Brannstrom I.O."/>
            <person name="Guillou S."/>
            <person name="Cros-Aarteil S."/>
            <person name="Calhoun S."/>
            <person name="Haridas S."/>
            <person name="Kuo A."/>
            <person name="Mondo S."/>
            <person name="Pangilinan J."/>
            <person name="Riley R."/>
            <person name="Labutti K."/>
            <person name="Andreopoulos B."/>
            <person name="Lipzen A."/>
            <person name="Chen C."/>
            <person name="Yanf M."/>
            <person name="Daum C."/>
            <person name="Ng V."/>
            <person name="Clum A."/>
            <person name="Steindorff A."/>
            <person name="Ohm R."/>
            <person name="Martin F."/>
            <person name="Silar P."/>
            <person name="Natvig D."/>
            <person name="Lalanne C."/>
            <person name="Gautier V."/>
            <person name="Ament-Velasquez S.L."/>
            <person name="Kruys A."/>
            <person name="Hutchinson M.I."/>
            <person name="Powell A.J."/>
            <person name="Barry K."/>
            <person name="Miller A.N."/>
            <person name="Grigoriev I.V."/>
            <person name="Debuchy R."/>
            <person name="Gladieux P."/>
            <person name="Thoren M.H."/>
            <person name="Johannesson H."/>
        </authorList>
    </citation>
    <scope>NUCLEOTIDE SEQUENCE</scope>
    <source>
        <strain evidence="1">CBS 307.81</strain>
    </source>
</reference>
<keyword evidence="2" id="KW-1185">Reference proteome</keyword>
<evidence type="ECO:0000313" key="2">
    <source>
        <dbReference type="Proteomes" id="UP001174997"/>
    </source>
</evidence>
<proteinExistence type="predicted"/>
<accession>A0AA39ZAS7</accession>
<comment type="caution">
    <text evidence="1">The sequence shown here is derived from an EMBL/GenBank/DDBJ whole genome shotgun (WGS) entry which is preliminary data.</text>
</comment>
<name>A0AA39ZAS7_9PEZI</name>
<evidence type="ECO:0000313" key="1">
    <source>
        <dbReference type="EMBL" id="KAK0667501.1"/>
    </source>
</evidence>
<sequence>MATAPSEQALYYAQNLFNLLATAFPGYVADFGARMARLFAASDALFQDQTNALLVARMREAISHLTALGPKMRPILVHLIAVDRENMEDLYVSRGIVVFVSNEETGIAIFEQDQGYILCAEPIVQEKCTAILEAEFTLVQKVKHALREWGQHCVIISHRPYYDGCPEFDGVANLENGAVPYVMVS</sequence>
<dbReference type="EMBL" id="JAULSY010000071">
    <property type="protein sequence ID" value="KAK0667501.1"/>
    <property type="molecule type" value="Genomic_DNA"/>
</dbReference>
<protein>
    <submittedName>
        <fullName evidence="1">Uncharacterized protein</fullName>
    </submittedName>
</protein>